<comment type="caution">
    <text evidence="7">The sequence shown here is derived from an EMBL/GenBank/DDBJ whole genome shotgun (WGS) entry which is preliminary data.</text>
</comment>
<dbReference type="GO" id="GO:0005886">
    <property type="term" value="C:plasma membrane"/>
    <property type="evidence" value="ECO:0007669"/>
    <property type="project" value="UniProtKB-SubCell"/>
</dbReference>
<evidence type="ECO:0000256" key="5">
    <source>
        <dbReference type="ARBA" id="ARBA00023136"/>
    </source>
</evidence>
<evidence type="ECO:0000313" key="8">
    <source>
        <dbReference type="Proteomes" id="UP000249808"/>
    </source>
</evidence>
<dbReference type="AlphaFoldDB" id="A0A327ZMJ7"/>
<evidence type="ECO:0000256" key="1">
    <source>
        <dbReference type="ARBA" id="ARBA00004651"/>
    </source>
</evidence>
<feature type="transmembrane region" description="Helical" evidence="6">
    <location>
        <begin position="267"/>
        <end position="286"/>
    </location>
</feature>
<feature type="transmembrane region" description="Helical" evidence="6">
    <location>
        <begin position="371"/>
        <end position="392"/>
    </location>
</feature>
<dbReference type="Pfam" id="PF01943">
    <property type="entry name" value="Polysacc_synt"/>
    <property type="match status" value="1"/>
</dbReference>
<gene>
    <name evidence="7" type="ORF">BHU61_12670</name>
</gene>
<dbReference type="Proteomes" id="UP000249808">
    <property type="component" value="Unassembled WGS sequence"/>
</dbReference>
<feature type="transmembrane region" description="Helical" evidence="6">
    <location>
        <begin position="428"/>
        <end position="448"/>
    </location>
</feature>
<dbReference type="InterPro" id="IPR024923">
    <property type="entry name" value="PG_synth_SpoVB"/>
</dbReference>
<feature type="transmembrane region" description="Helical" evidence="6">
    <location>
        <begin position="112"/>
        <end position="130"/>
    </location>
</feature>
<dbReference type="EMBL" id="PZJH01000011">
    <property type="protein sequence ID" value="RAK43651.1"/>
    <property type="molecule type" value="Genomic_DNA"/>
</dbReference>
<name>A0A327ZMJ7_9STAP</name>
<dbReference type="PANTHER" id="PTHR30250">
    <property type="entry name" value="PST FAMILY PREDICTED COLANIC ACID TRANSPORTER"/>
    <property type="match status" value="1"/>
</dbReference>
<accession>A0A327ZMJ7</accession>
<evidence type="ECO:0000256" key="6">
    <source>
        <dbReference type="SAM" id="Phobius"/>
    </source>
</evidence>
<keyword evidence="3 6" id="KW-0812">Transmembrane</keyword>
<proteinExistence type="predicted"/>
<feature type="transmembrane region" description="Helical" evidence="6">
    <location>
        <begin position="306"/>
        <end position="324"/>
    </location>
</feature>
<protein>
    <submittedName>
        <fullName evidence="7">Polysaccharide biosynthesis protein</fullName>
    </submittedName>
</protein>
<keyword evidence="5 6" id="KW-0472">Membrane</keyword>
<feature type="transmembrane region" description="Helical" evidence="6">
    <location>
        <begin position="42"/>
        <end position="62"/>
    </location>
</feature>
<dbReference type="PANTHER" id="PTHR30250:SF29">
    <property type="entry name" value="POLYSACCHARIDE BIOSYNTHESIS PROTEIN C-TERMINAL DOMAIN-CONTAINING PROTEIN"/>
    <property type="match status" value="1"/>
</dbReference>
<dbReference type="InterPro" id="IPR002797">
    <property type="entry name" value="Polysacc_synth"/>
</dbReference>
<comment type="subcellular location">
    <subcellularLocation>
        <location evidence="1">Cell membrane</location>
        <topology evidence="1">Multi-pass membrane protein</topology>
    </subcellularLocation>
</comment>
<feature type="transmembrane region" description="Helical" evidence="6">
    <location>
        <begin position="454"/>
        <end position="476"/>
    </location>
</feature>
<keyword evidence="8" id="KW-1185">Reference proteome</keyword>
<keyword evidence="4 6" id="KW-1133">Transmembrane helix</keyword>
<feature type="transmembrane region" description="Helical" evidence="6">
    <location>
        <begin position="151"/>
        <end position="170"/>
    </location>
</feature>
<feature type="transmembrane region" description="Helical" evidence="6">
    <location>
        <begin position="176"/>
        <end position="196"/>
    </location>
</feature>
<evidence type="ECO:0000313" key="7">
    <source>
        <dbReference type="EMBL" id="RAK43651.1"/>
    </source>
</evidence>
<organism evidence="7 8">
    <name type="scientific">Macrococcus epidermidis</name>
    <dbReference type="NCBI Taxonomy" id="1902580"/>
    <lineage>
        <taxon>Bacteria</taxon>
        <taxon>Bacillati</taxon>
        <taxon>Bacillota</taxon>
        <taxon>Bacilli</taxon>
        <taxon>Bacillales</taxon>
        <taxon>Staphylococcaceae</taxon>
        <taxon>Macrococcus</taxon>
    </lineage>
</organism>
<evidence type="ECO:0000256" key="2">
    <source>
        <dbReference type="ARBA" id="ARBA00022475"/>
    </source>
</evidence>
<reference evidence="7 8" key="1">
    <citation type="journal article" date="2018" name="Front. Microbiol.">
        <title>Description and Comparative Genomics of Macrococcus caseolyticus subsp. hominis subsp. nov., Macrococcus goetzii sp. nov., Macrococcus epidermidis sp. nov., and Macrococcus bohemicus sp. nov., Novel Macrococci From Human Clinical Material With Virulence Potential and Suspected Uptake of Foreign DNA by Natural Transformation.</title>
        <authorList>
            <person name="Maslanova I."/>
            <person name="Wertheimer Z."/>
            <person name="Sedlacek I."/>
            <person name="Svec P."/>
            <person name="Indrakova A."/>
            <person name="Kovarovic V."/>
            <person name="Schumann P."/>
            <person name="Sproer C."/>
            <person name="Kralova S."/>
            <person name="Sedo O."/>
            <person name="Kristofova L."/>
            <person name="Vrbovska V."/>
            <person name="Fuzik T."/>
            <person name="Petras P."/>
            <person name="Zdrahal Z."/>
            <person name="Ruzickova V."/>
            <person name="Doskar J."/>
            <person name="Pantucek R."/>
        </authorList>
    </citation>
    <scope>NUCLEOTIDE SEQUENCE [LARGE SCALE GENOMIC DNA]</scope>
    <source>
        <strain evidence="7 8">01/688</strain>
    </source>
</reference>
<feature type="transmembrane region" description="Helical" evidence="6">
    <location>
        <begin position="7"/>
        <end position="30"/>
    </location>
</feature>
<feature type="transmembrane region" description="Helical" evidence="6">
    <location>
        <begin position="336"/>
        <end position="359"/>
    </location>
</feature>
<dbReference type="InterPro" id="IPR050833">
    <property type="entry name" value="Poly_Biosynth_Transport"/>
</dbReference>
<feature type="transmembrane region" description="Helical" evidence="6">
    <location>
        <begin position="398"/>
        <end position="416"/>
    </location>
</feature>
<keyword evidence="2" id="KW-1003">Cell membrane</keyword>
<feature type="transmembrane region" description="Helical" evidence="6">
    <location>
        <begin position="83"/>
        <end position="106"/>
    </location>
</feature>
<sequence length="501" mass="56307">MENKNPAFNSVIILTITMLIVKILSAIYRVPYQNILGDTGLYAYQQVYPIIAIVSVLSLNAIPSVISQSHYEKSFIGKLYKHITWISILVLVVILICSDIIANLMGDPMLSTMLRASSLVLLPFPAVAMIRGKLQMNHAMKEIAYSQVIDQVLRVSIILLSIGLFVWMDLSVYQSGALSIFGSFVGLLGASIYLMWQNKRQTIDYRGNNIGSYRSFITLIVFYSLSYLIMILWQLVDSFTVINQLKTLMSLEEARALKGIYDRGASLIQMGLIVTTSFSLVLIPLLSECKQRRDLSQMNSYANSALKITIVFSSAAAIGLMNLIQPFNMFLFKSVAGYEALFIYMLAIIFVSLIIMYTAMLQIFEDYRIQLWGIGLGLAVKIILNLLLISFFDIKGAALASVTGLFVYAYVLHIGVVRRYEIAFQSFLIKWGITLLVMSVLIQIEMMIDFNTRIGALSVALIGVITGGIIVLYAMIKWKIITQEEWHHLPFGSVMNKLMRE</sequence>
<evidence type="ECO:0000256" key="3">
    <source>
        <dbReference type="ARBA" id="ARBA00022692"/>
    </source>
</evidence>
<feature type="transmembrane region" description="Helical" evidence="6">
    <location>
        <begin position="216"/>
        <end position="236"/>
    </location>
</feature>
<evidence type="ECO:0000256" key="4">
    <source>
        <dbReference type="ARBA" id="ARBA00022989"/>
    </source>
</evidence>
<dbReference type="CDD" id="cd13124">
    <property type="entry name" value="MATE_SpoVB_like"/>
    <property type="match status" value="1"/>
</dbReference>
<dbReference type="RefSeq" id="WP_111717411.1">
    <property type="nucleotide sequence ID" value="NZ_JBHSSR010000007.1"/>
</dbReference>